<evidence type="ECO:0000256" key="2">
    <source>
        <dbReference type="ARBA" id="ARBA00022448"/>
    </source>
</evidence>
<dbReference type="EMBL" id="AP022869">
    <property type="protein sequence ID" value="BCB71635.1"/>
    <property type="molecule type" value="Genomic_DNA"/>
</dbReference>
<name>A0A6F8XD88_9GAMM</name>
<keyword evidence="8" id="KW-1185">Reference proteome</keyword>
<accession>A0A6F8XD88</accession>
<evidence type="ECO:0000256" key="4">
    <source>
        <dbReference type="SAM" id="SignalP"/>
    </source>
</evidence>
<dbReference type="PANTHER" id="PTHR30085">
    <property type="entry name" value="AMINO ACID ABC TRANSPORTER PERMEASE"/>
    <property type="match status" value="1"/>
</dbReference>
<evidence type="ECO:0000313" key="8">
    <source>
        <dbReference type="Proteomes" id="UP000501053"/>
    </source>
</evidence>
<dbReference type="EMBL" id="AP022821">
    <property type="protein sequence ID" value="BCA93196.1"/>
    <property type="molecule type" value="Genomic_DNA"/>
</dbReference>
<evidence type="ECO:0000313" key="6">
    <source>
        <dbReference type="EMBL" id="BCA93196.1"/>
    </source>
</evidence>
<feature type="signal peptide" evidence="4">
    <location>
        <begin position="1"/>
        <end position="25"/>
    </location>
</feature>
<gene>
    <name evidence="7" type="ORF">HMEPL2_19860</name>
    <name evidence="6" type="ORF">HMSLTHF_29710</name>
</gene>
<dbReference type="GO" id="GO:0005576">
    <property type="term" value="C:extracellular region"/>
    <property type="evidence" value="ECO:0007669"/>
    <property type="project" value="TreeGrafter"/>
</dbReference>
<comment type="similarity">
    <text evidence="1">Belongs to the bacterial solute-binding protein 3 family.</text>
</comment>
<evidence type="ECO:0000256" key="3">
    <source>
        <dbReference type="ARBA" id="ARBA00022729"/>
    </source>
</evidence>
<dbReference type="GO" id="GO:0006865">
    <property type="term" value="P:amino acid transport"/>
    <property type="evidence" value="ECO:0007669"/>
    <property type="project" value="TreeGrafter"/>
</dbReference>
<evidence type="ECO:0000259" key="5">
    <source>
        <dbReference type="SMART" id="SM00062"/>
    </source>
</evidence>
<dbReference type="AlphaFoldDB" id="A0A6F8XD88"/>
<dbReference type="InterPro" id="IPR051455">
    <property type="entry name" value="Bact_solute-bind_prot3"/>
</dbReference>
<dbReference type="Pfam" id="PF00497">
    <property type="entry name" value="SBP_bac_3"/>
    <property type="match status" value="1"/>
</dbReference>
<feature type="domain" description="Solute-binding protein family 3/N-terminal" evidence="5">
    <location>
        <begin position="39"/>
        <end position="271"/>
    </location>
</feature>
<organism evidence="7 8">
    <name type="scientific">Vreelandella aquamarina</name>
    <dbReference type="NCBI Taxonomy" id="77097"/>
    <lineage>
        <taxon>Bacteria</taxon>
        <taxon>Pseudomonadati</taxon>
        <taxon>Pseudomonadota</taxon>
        <taxon>Gammaproteobacteria</taxon>
        <taxon>Oceanospirillales</taxon>
        <taxon>Halomonadaceae</taxon>
        <taxon>Vreelandella</taxon>
    </lineage>
</organism>
<dbReference type="SMART" id="SM00062">
    <property type="entry name" value="PBPb"/>
    <property type="match status" value="1"/>
</dbReference>
<evidence type="ECO:0000313" key="7">
    <source>
        <dbReference type="EMBL" id="BCB71635.1"/>
    </source>
</evidence>
<evidence type="ECO:0000256" key="1">
    <source>
        <dbReference type="ARBA" id="ARBA00010333"/>
    </source>
</evidence>
<dbReference type="Proteomes" id="UP000501053">
    <property type="component" value="Chromosome"/>
</dbReference>
<dbReference type="CDD" id="cd13688">
    <property type="entry name" value="PBP2_GltI_DEBP"/>
    <property type="match status" value="1"/>
</dbReference>
<sequence>MTAKITSCLVASLFSVLASSTTLLADTSPTLERIAQRQTITIGHRESEVPFSYLVDGQPVGYAIDLCLAVVERISEQLEGPPPRVEFVPVTPVNRFILLRNGEIDLECGVTTSTSERRQQAAFSYPHFLTATHYVALAENDINTVADLAGRSVVSTTGTINVEQLNELNRTQELNIAVMLSRSHDEAFAMVANEKATAFVMDDILLASLVSAAALPQRFHISEETISEPKPYGLMMPLEDAVFAEMVNEALYEHYHSGAIQALYDKWFLKPIPPGNRVIGLPVSSELAAIFERPDAYAH</sequence>
<dbReference type="InterPro" id="IPR001638">
    <property type="entry name" value="Solute-binding_3/MltF_N"/>
</dbReference>
<evidence type="ECO:0000313" key="9">
    <source>
        <dbReference type="Proteomes" id="UP000503197"/>
    </source>
</evidence>
<dbReference type="Gene3D" id="3.40.190.10">
    <property type="entry name" value="Periplasmic binding protein-like II"/>
    <property type="match status" value="2"/>
</dbReference>
<dbReference type="RefSeq" id="WP_084354729.1">
    <property type="nucleotide sequence ID" value="NZ_AP022869.1"/>
</dbReference>
<keyword evidence="2" id="KW-0813">Transport</keyword>
<dbReference type="Proteomes" id="UP000503197">
    <property type="component" value="Chromosome"/>
</dbReference>
<keyword evidence="3 4" id="KW-0732">Signal</keyword>
<dbReference type="SUPFAM" id="SSF53850">
    <property type="entry name" value="Periplasmic binding protein-like II"/>
    <property type="match status" value="1"/>
</dbReference>
<reference evidence="6 9" key="1">
    <citation type="submission" date="2020-02" db="EMBL/GenBank/DDBJ databases">
        <title>Complete Genome Sequence of Halomonas meridiana strain BAA-801, Isolated from Deep Sea Thermal Vent.</title>
        <authorList>
            <person name="Takahashi Y."/>
            <person name="Takahashi H."/>
            <person name="Galipon J."/>
            <person name="Arakawa K."/>
        </authorList>
    </citation>
    <scope>NUCLEOTIDE SEQUENCE [LARGE SCALE GENOMIC DNA]</scope>
    <source>
        <strain evidence="6 9">Slthf1</strain>
    </source>
</reference>
<proteinExistence type="inferred from homology"/>
<dbReference type="PANTHER" id="PTHR30085:SF2">
    <property type="entry name" value="GLUTAMATE_ASPARTATE IMPORT SOLUTE-BINDING PROTEIN"/>
    <property type="match status" value="1"/>
</dbReference>
<dbReference type="GO" id="GO:0030288">
    <property type="term" value="C:outer membrane-bounded periplasmic space"/>
    <property type="evidence" value="ECO:0007669"/>
    <property type="project" value="TreeGrafter"/>
</dbReference>
<reference evidence="7 8" key="2">
    <citation type="submission" date="2020-03" db="EMBL/GenBank/DDBJ databases">
        <title>Complete Genome Sequence of Halomonas meridiana strain Eplume2, isolated from hydrothermal-plume in the north east Pacific Ocean.</title>
        <authorList>
            <person name="Kurihara Y."/>
            <person name="Kawai S."/>
            <person name="Sakai A."/>
            <person name="Galipon J."/>
            <person name="Arakawa K."/>
        </authorList>
    </citation>
    <scope>NUCLEOTIDE SEQUENCE [LARGE SCALE GENOMIC DNA]</scope>
    <source>
        <strain evidence="7 8">Eplume2</strain>
    </source>
</reference>
<feature type="chain" id="PRO_5044631490" evidence="4">
    <location>
        <begin position="26"/>
        <end position="299"/>
    </location>
</feature>
<protein>
    <submittedName>
        <fullName evidence="7">Amino acid ABC transporter substrate-binding protein</fullName>
    </submittedName>
</protein>